<sequence>MLRLIVLPPFFGSSTCCNHVQGFSPGVRTVVAENWSGVAKVGILIGVDYFWQIVKGDNLQLGRELYAVSCGSSIWRGRICLSEQRNSKLLFFCTGFI</sequence>
<keyword evidence="2" id="KW-1185">Reference proteome</keyword>
<reference evidence="1 2" key="1">
    <citation type="journal article" date="2019" name="Sci. Rep.">
        <title>Orb-weaving spider Araneus ventricosus genome elucidates the spidroin gene catalogue.</title>
        <authorList>
            <person name="Kono N."/>
            <person name="Nakamura H."/>
            <person name="Ohtoshi R."/>
            <person name="Moran D.A.P."/>
            <person name="Shinohara A."/>
            <person name="Yoshida Y."/>
            <person name="Fujiwara M."/>
            <person name="Mori M."/>
            <person name="Tomita M."/>
            <person name="Arakawa K."/>
        </authorList>
    </citation>
    <scope>NUCLEOTIDE SEQUENCE [LARGE SCALE GENOMIC DNA]</scope>
</reference>
<proteinExistence type="predicted"/>
<name>A0A4Y2P2I0_ARAVE</name>
<dbReference type="AlphaFoldDB" id="A0A4Y2P2I0"/>
<protein>
    <submittedName>
        <fullName evidence="1">Uncharacterized protein</fullName>
    </submittedName>
</protein>
<dbReference type="Proteomes" id="UP000499080">
    <property type="component" value="Unassembled WGS sequence"/>
</dbReference>
<organism evidence="1 2">
    <name type="scientific">Araneus ventricosus</name>
    <name type="common">Orbweaver spider</name>
    <name type="synonym">Epeira ventricosa</name>
    <dbReference type="NCBI Taxonomy" id="182803"/>
    <lineage>
        <taxon>Eukaryota</taxon>
        <taxon>Metazoa</taxon>
        <taxon>Ecdysozoa</taxon>
        <taxon>Arthropoda</taxon>
        <taxon>Chelicerata</taxon>
        <taxon>Arachnida</taxon>
        <taxon>Araneae</taxon>
        <taxon>Araneomorphae</taxon>
        <taxon>Entelegynae</taxon>
        <taxon>Araneoidea</taxon>
        <taxon>Araneidae</taxon>
        <taxon>Araneus</taxon>
    </lineage>
</organism>
<evidence type="ECO:0000313" key="2">
    <source>
        <dbReference type="Proteomes" id="UP000499080"/>
    </source>
</evidence>
<evidence type="ECO:0000313" key="1">
    <source>
        <dbReference type="EMBL" id="GBN44730.1"/>
    </source>
</evidence>
<dbReference type="EMBL" id="BGPR01010186">
    <property type="protein sequence ID" value="GBN44730.1"/>
    <property type="molecule type" value="Genomic_DNA"/>
</dbReference>
<gene>
    <name evidence="1" type="ORF">AVEN_113119_1</name>
</gene>
<comment type="caution">
    <text evidence="1">The sequence shown here is derived from an EMBL/GenBank/DDBJ whole genome shotgun (WGS) entry which is preliminary data.</text>
</comment>
<accession>A0A4Y2P2I0</accession>